<name>A0ABP8J7X1_9MICO</name>
<dbReference type="EMBL" id="BAABGL010000004">
    <property type="protein sequence ID" value="GAA4386488.1"/>
    <property type="molecule type" value="Genomic_DNA"/>
</dbReference>
<proteinExistence type="predicted"/>
<organism evidence="1 2">
    <name type="scientific">Brevibacterium pityocampae</name>
    <dbReference type="NCBI Taxonomy" id="506594"/>
    <lineage>
        <taxon>Bacteria</taxon>
        <taxon>Bacillati</taxon>
        <taxon>Actinomycetota</taxon>
        <taxon>Actinomycetes</taxon>
        <taxon>Micrococcales</taxon>
        <taxon>Brevibacteriaceae</taxon>
        <taxon>Brevibacterium</taxon>
    </lineage>
</organism>
<reference evidence="2" key="1">
    <citation type="journal article" date="2019" name="Int. J. Syst. Evol. Microbiol.">
        <title>The Global Catalogue of Microorganisms (GCM) 10K type strain sequencing project: providing services to taxonomists for standard genome sequencing and annotation.</title>
        <authorList>
            <consortium name="The Broad Institute Genomics Platform"/>
            <consortium name="The Broad Institute Genome Sequencing Center for Infectious Disease"/>
            <person name="Wu L."/>
            <person name="Ma J."/>
        </authorList>
    </citation>
    <scope>NUCLEOTIDE SEQUENCE [LARGE SCALE GENOMIC DNA]</scope>
    <source>
        <strain evidence="2">JCM 17808</strain>
    </source>
</reference>
<comment type="caution">
    <text evidence="1">The sequence shown here is derived from an EMBL/GenBank/DDBJ whole genome shotgun (WGS) entry which is preliminary data.</text>
</comment>
<gene>
    <name evidence="1" type="ORF">GCM10023167_09480</name>
</gene>
<sequence>MTALEWRGNGATALEWQGKAATVLDWQGNRGLEVTGERGCRNLYAAAPGALQCGFGPGTALE</sequence>
<protein>
    <recommendedName>
        <fullName evidence="3">Aldose 1-epimerase</fullName>
    </recommendedName>
</protein>
<evidence type="ECO:0008006" key="3">
    <source>
        <dbReference type="Google" id="ProtNLM"/>
    </source>
</evidence>
<keyword evidence="2" id="KW-1185">Reference proteome</keyword>
<evidence type="ECO:0000313" key="2">
    <source>
        <dbReference type="Proteomes" id="UP001500642"/>
    </source>
</evidence>
<accession>A0ABP8J7X1</accession>
<dbReference type="Proteomes" id="UP001500642">
    <property type="component" value="Unassembled WGS sequence"/>
</dbReference>
<evidence type="ECO:0000313" key="1">
    <source>
        <dbReference type="EMBL" id="GAA4386488.1"/>
    </source>
</evidence>